<name>A0A4Q7M9P4_9MICO</name>
<protein>
    <recommendedName>
        <fullName evidence="4">Secreted protein</fullName>
    </recommendedName>
</protein>
<keyword evidence="3" id="KW-1185">Reference proteome</keyword>
<reference evidence="2 3" key="1">
    <citation type="submission" date="2019-02" db="EMBL/GenBank/DDBJ databases">
        <title>Genomic Encyclopedia of Type Strains, Phase IV (KMG-IV): sequencing the most valuable type-strain genomes for metagenomic binning, comparative biology and taxonomic classification.</title>
        <authorList>
            <person name="Goeker M."/>
        </authorList>
    </citation>
    <scope>NUCLEOTIDE SEQUENCE [LARGE SCALE GENOMIC DNA]</scope>
    <source>
        <strain evidence="2 3">DSM 43045</strain>
    </source>
</reference>
<comment type="caution">
    <text evidence="2">The sequence shown here is derived from an EMBL/GenBank/DDBJ whole genome shotgun (WGS) entry which is preliminary data.</text>
</comment>
<feature type="chain" id="PRO_5020539296" description="Secreted protein" evidence="1">
    <location>
        <begin position="38"/>
        <end position="158"/>
    </location>
</feature>
<accession>A0A4Q7M9P4</accession>
<sequence>MSDLEEQKPGVSRRTVAKAMAWSVPAVALAVPAPAYAASPRCVPTISFEGCRCPGQSSPEFDFEYFVRFCAVLPEGCGTGDVVIEGIFANTGDNPPLVPVGFSFPVSVPADGCTETVFQLGSTNSSVNVLVDVQGFADLVEAKMPVQSCPECEGETTP</sequence>
<evidence type="ECO:0000256" key="1">
    <source>
        <dbReference type="SAM" id="SignalP"/>
    </source>
</evidence>
<dbReference type="InterPro" id="IPR006311">
    <property type="entry name" value="TAT_signal"/>
</dbReference>
<dbReference type="PROSITE" id="PS51318">
    <property type="entry name" value="TAT"/>
    <property type="match status" value="1"/>
</dbReference>
<keyword evidence="1" id="KW-0732">Signal</keyword>
<dbReference type="OrthoDB" id="5003274at2"/>
<gene>
    <name evidence="2" type="ORF">EV187_3373</name>
</gene>
<organism evidence="2 3">
    <name type="scientific">Agromyces ramosus</name>
    <dbReference type="NCBI Taxonomy" id="33879"/>
    <lineage>
        <taxon>Bacteria</taxon>
        <taxon>Bacillati</taxon>
        <taxon>Actinomycetota</taxon>
        <taxon>Actinomycetes</taxon>
        <taxon>Micrococcales</taxon>
        <taxon>Microbacteriaceae</taxon>
        <taxon>Agromyces</taxon>
    </lineage>
</organism>
<proteinExistence type="predicted"/>
<evidence type="ECO:0008006" key="4">
    <source>
        <dbReference type="Google" id="ProtNLM"/>
    </source>
</evidence>
<evidence type="ECO:0000313" key="2">
    <source>
        <dbReference type="EMBL" id="RZS63468.1"/>
    </source>
</evidence>
<dbReference type="EMBL" id="SGWY01000004">
    <property type="protein sequence ID" value="RZS63468.1"/>
    <property type="molecule type" value="Genomic_DNA"/>
</dbReference>
<feature type="signal peptide" evidence="1">
    <location>
        <begin position="1"/>
        <end position="37"/>
    </location>
</feature>
<dbReference type="Proteomes" id="UP000293289">
    <property type="component" value="Unassembled WGS sequence"/>
</dbReference>
<dbReference type="RefSeq" id="WP_130354229.1">
    <property type="nucleotide sequence ID" value="NZ_SGWY01000004.1"/>
</dbReference>
<dbReference type="AlphaFoldDB" id="A0A4Q7M9P4"/>
<evidence type="ECO:0000313" key="3">
    <source>
        <dbReference type="Proteomes" id="UP000293289"/>
    </source>
</evidence>